<keyword evidence="3" id="KW-1185">Reference proteome</keyword>
<dbReference type="EMBL" id="FNUJ01000003">
    <property type="protein sequence ID" value="SEF26404.1"/>
    <property type="molecule type" value="Genomic_DNA"/>
</dbReference>
<accession>A0A1H5QKN8</accession>
<evidence type="ECO:0000259" key="1">
    <source>
        <dbReference type="Pfam" id="PF02617"/>
    </source>
</evidence>
<dbReference type="GO" id="GO:0008233">
    <property type="term" value="F:peptidase activity"/>
    <property type="evidence" value="ECO:0007669"/>
    <property type="project" value="UniProtKB-KW"/>
</dbReference>
<dbReference type="InterPro" id="IPR014719">
    <property type="entry name" value="Ribosomal_bL12_C/ClpS-like"/>
</dbReference>
<dbReference type="AlphaFoldDB" id="A0A1H5QKN8"/>
<sequence length="80" mass="8466">MQLDEKWVVRIHDDNVNSFAGVALVLAELLGLPVEESWAAAERIHTTGSAGLDPLPAGPAEDFVAALQVRGLHATLEPAP</sequence>
<dbReference type="GO" id="GO:0006508">
    <property type="term" value="P:proteolysis"/>
    <property type="evidence" value="ECO:0007669"/>
    <property type="project" value="UniProtKB-KW"/>
</dbReference>
<evidence type="ECO:0000313" key="2">
    <source>
        <dbReference type="EMBL" id="SEF26404.1"/>
    </source>
</evidence>
<keyword evidence="2" id="KW-0378">Hydrolase</keyword>
<dbReference type="Pfam" id="PF02617">
    <property type="entry name" value="ClpS"/>
    <property type="match status" value="1"/>
</dbReference>
<dbReference type="GO" id="GO:0030163">
    <property type="term" value="P:protein catabolic process"/>
    <property type="evidence" value="ECO:0007669"/>
    <property type="project" value="InterPro"/>
</dbReference>
<organism evidence="2 3">
    <name type="scientific">Amycolatopsis pretoriensis</name>
    <dbReference type="NCBI Taxonomy" id="218821"/>
    <lineage>
        <taxon>Bacteria</taxon>
        <taxon>Bacillati</taxon>
        <taxon>Actinomycetota</taxon>
        <taxon>Actinomycetes</taxon>
        <taxon>Pseudonocardiales</taxon>
        <taxon>Pseudonocardiaceae</taxon>
        <taxon>Amycolatopsis</taxon>
    </lineage>
</organism>
<dbReference type="Gene3D" id="3.30.1390.10">
    <property type="match status" value="1"/>
</dbReference>
<dbReference type="Proteomes" id="UP000198878">
    <property type="component" value="Unassembled WGS sequence"/>
</dbReference>
<dbReference type="SUPFAM" id="SSF54736">
    <property type="entry name" value="ClpS-like"/>
    <property type="match status" value="1"/>
</dbReference>
<dbReference type="RefSeq" id="WP_086679758.1">
    <property type="nucleotide sequence ID" value="NZ_FNUJ01000003.1"/>
</dbReference>
<reference evidence="3" key="1">
    <citation type="submission" date="2016-10" db="EMBL/GenBank/DDBJ databases">
        <authorList>
            <person name="Varghese N."/>
            <person name="Submissions S."/>
        </authorList>
    </citation>
    <scope>NUCLEOTIDE SEQUENCE [LARGE SCALE GENOMIC DNA]</scope>
    <source>
        <strain evidence="3">DSM 44654</strain>
    </source>
</reference>
<keyword evidence="2" id="KW-0645">Protease</keyword>
<proteinExistence type="predicted"/>
<dbReference type="OrthoDB" id="3628746at2"/>
<gene>
    <name evidence="2" type="ORF">SAMN05421837_103276</name>
</gene>
<dbReference type="STRING" id="218821.SAMN05421837_103276"/>
<protein>
    <submittedName>
        <fullName evidence="2">ATP-dependent Clp protease adaptor protein ClpS</fullName>
    </submittedName>
</protein>
<feature type="domain" description="Adaptor protein ClpS core" evidence="1">
    <location>
        <begin position="4"/>
        <end position="67"/>
    </location>
</feature>
<name>A0A1H5QKN8_9PSEU</name>
<evidence type="ECO:0000313" key="3">
    <source>
        <dbReference type="Proteomes" id="UP000198878"/>
    </source>
</evidence>
<dbReference type="InterPro" id="IPR003769">
    <property type="entry name" value="ClpS_core"/>
</dbReference>